<evidence type="ECO:0000259" key="2">
    <source>
        <dbReference type="Pfam" id="PF07510"/>
    </source>
</evidence>
<feature type="signal peptide" evidence="1">
    <location>
        <begin position="1"/>
        <end position="32"/>
    </location>
</feature>
<dbReference type="PANTHER" id="PTHR24094:SF15">
    <property type="entry name" value="AMP-DEPENDENT SYNTHETASE_LIGASE DOMAIN-CONTAINING PROTEIN-RELATED"/>
    <property type="match status" value="1"/>
</dbReference>
<comment type="caution">
    <text evidence="3">The sequence shown here is derived from an EMBL/GenBank/DDBJ whole genome shotgun (WGS) entry which is preliminary data.</text>
</comment>
<feature type="chain" id="PRO_5007478161" description="GmrSD restriction endonucleases C-terminal domain-containing protein" evidence="1">
    <location>
        <begin position="33"/>
        <end position="223"/>
    </location>
</feature>
<name>A0A136PKI9_9ACTN</name>
<sequence length="223" mass="24062">MSRTLRALATTLAATTAAVVAATLGLAHPAGAAGYSAPLRTAVASLPVATEIRTGYNRDLFPHWIDADGDGCNTRYEVLIAEAVTAPTVSGTCTLTGGRWYSYFDNAYWTQPSDVDIDHLVPLAEAWDSGARTWATSRRQAFANDLGDARALAAVTDNVNQAKGDQDPATWMPPYTSARCRYVNEWVATKIRWRLTVDTAEKNALTSYANSCSNVTISVTYAF</sequence>
<dbReference type="AlphaFoldDB" id="A0A136PKI9"/>
<keyword evidence="4" id="KW-1185">Reference proteome</keyword>
<protein>
    <recommendedName>
        <fullName evidence="2">GmrSD restriction endonucleases C-terminal domain-containing protein</fullName>
    </recommendedName>
</protein>
<evidence type="ECO:0000313" key="3">
    <source>
        <dbReference type="EMBL" id="KXK58907.1"/>
    </source>
</evidence>
<evidence type="ECO:0000256" key="1">
    <source>
        <dbReference type="SAM" id="SignalP"/>
    </source>
</evidence>
<dbReference type="PANTHER" id="PTHR24094">
    <property type="entry name" value="SECRETED PROTEIN"/>
    <property type="match status" value="1"/>
</dbReference>
<accession>A0A136PKI9</accession>
<dbReference type="Pfam" id="PF07510">
    <property type="entry name" value="GmrSD_C"/>
    <property type="match status" value="1"/>
</dbReference>
<organism evidence="3 4">
    <name type="scientific">Micromonospora rosaria</name>
    <dbReference type="NCBI Taxonomy" id="47874"/>
    <lineage>
        <taxon>Bacteria</taxon>
        <taxon>Bacillati</taxon>
        <taxon>Actinomycetota</taxon>
        <taxon>Actinomycetes</taxon>
        <taxon>Micromonosporales</taxon>
        <taxon>Micromonosporaceae</taxon>
        <taxon>Micromonospora</taxon>
    </lineage>
</organism>
<dbReference type="OrthoDB" id="5196645at2"/>
<keyword evidence="1" id="KW-0732">Signal</keyword>
<feature type="domain" description="GmrSD restriction endonucleases C-terminal" evidence="2">
    <location>
        <begin position="110"/>
        <end position="206"/>
    </location>
</feature>
<proteinExistence type="predicted"/>
<dbReference type="InterPro" id="IPR011089">
    <property type="entry name" value="GmrSD_C"/>
</dbReference>
<reference evidence="3 4" key="1">
    <citation type="submission" date="2016-01" db="EMBL/GenBank/DDBJ databases">
        <title>Whole genome sequence and analysis of Micromonospora rosaria DSM 803, which can produce antibacterial substance rosamicin.</title>
        <authorList>
            <person name="Yang H."/>
            <person name="He X."/>
            <person name="Zhu D."/>
        </authorList>
    </citation>
    <scope>NUCLEOTIDE SEQUENCE [LARGE SCALE GENOMIC DNA]</scope>
    <source>
        <strain evidence="3 4">DSM 803</strain>
    </source>
</reference>
<dbReference type="Proteomes" id="UP000070620">
    <property type="component" value="Unassembled WGS sequence"/>
</dbReference>
<gene>
    <name evidence="3" type="ORF">AWW66_27205</name>
</gene>
<dbReference type="EMBL" id="LRQV01000146">
    <property type="protein sequence ID" value="KXK58907.1"/>
    <property type="molecule type" value="Genomic_DNA"/>
</dbReference>
<evidence type="ECO:0000313" key="4">
    <source>
        <dbReference type="Proteomes" id="UP000070620"/>
    </source>
</evidence>
<dbReference type="RefSeq" id="WP_067372042.1">
    <property type="nucleotide sequence ID" value="NZ_JBIUBN010000009.1"/>
</dbReference>